<evidence type="ECO:0000259" key="3">
    <source>
        <dbReference type="Pfam" id="PF11954"/>
    </source>
</evidence>
<feature type="domain" description="Beta-lactamase-related" evidence="2">
    <location>
        <begin position="16"/>
        <end position="357"/>
    </location>
</feature>
<gene>
    <name evidence="4" type="ORF">MCYG_08431</name>
</gene>
<evidence type="ECO:0000259" key="2">
    <source>
        <dbReference type="Pfam" id="PF00144"/>
    </source>
</evidence>
<evidence type="ECO:0000313" key="4">
    <source>
        <dbReference type="EMBL" id="EEQ35612.1"/>
    </source>
</evidence>
<dbReference type="VEuPathDB" id="FungiDB:MCYG_08431"/>
<feature type="domain" description="Peptidase S12 Pab87-related C-terminal" evidence="3">
    <location>
        <begin position="425"/>
        <end position="527"/>
    </location>
</feature>
<accession>C5G0F9</accession>
<dbReference type="PANTHER" id="PTHR46825">
    <property type="entry name" value="D-ALANYL-D-ALANINE-CARBOXYPEPTIDASE/ENDOPEPTIDASE AMPH"/>
    <property type="match status" value="1"/>
</dbReference>
<organism evidence="4 5">
    <name type="scientific">Arthroderma otae (strain ATCC MYA-4605 / CBS 113480)</name>
    <name type="common">Microsporum canis</name>
    <dbReference type="NCBI Taxonomy" id="554155"/>
    <lineage>
        <taxon>Eukaryota</taxon>
        <taxon>Fungi</taxon>
        <taxon>Dikarya</taxon>
        <taxon>Ascomycota</taxon>
        <taxon>Pezizomycotina</taxon>
        <taxon>Eurotiomycetes</taxon>
        <taxon>Eurotiomycetidae</taxon>
        <taxon>Onygenales</taxon>
        <taxon>Arthrodermataceae</taxon>
        <taxon>Microsporum</taxon>
    </lineage>
</organism>
<protein>
    <submittedName>
        <fullName evidence="4">Beta-lactamase family protein</fullName>
    </submittedName>
</protein>
<dbReference type="InterPro" id="IPR021860">
    <property type="entry name" value="Peptidase_S12_Pab87-rel_C"/>
</dbReference>
<evidence type="ECO:0000313" key="5">
    <source>
        <dbReference type="Proteomes" id="UP000002035"/>
    </source>
</evidence>
<dbReference type="eggNOG" id="ENOG502SJ69">
    <property type="taxonomic scope" value="Eukaryota"/>
</dbReference>
<dbReference type="HOGENOM" id="CLU_020027_14_1_1"/>
<name>C5G0F9_ARTOC</name>
<dbReference type="PANTHER" id="PTHR46825:SF9">
    <property type="entry name" value="BETA-LACTAMASE-RELATED DOMAIN-CONTAINING PROTEIN"/>
    <property type="match status" value="1"/>
</dbReference>
<dbReference type="AlphaFoldDB" id="C5G0F9"/>
<dbReference type="STRING" id="554155.C5G0F9"/>
<dbReference type="InterPro" id="IPR012338">
    <property type="entry name" value="Beta-lactam/transpept-like"/>
</dbReference>
<dbReference type="InterPro" id="IPR050491">
    <property type="entry name" value="AmpC-like"/>
</dbReference>
<dbReference type="SUPFAM" id="SSF56601">
    <property type="entry name" value="beta-lactamase/transpeptidase-like"/>
    <property type="match status" value="1"/>
</dbReference>
<proteinExistence type="inferred from homology"/>
<dbReference type="RefSeq" id="XP_002843348.1">
    <property type="nucleotide sequence ID" value="XM_002843302.1"/>
</dbReference>
<reference evidence="5" key="1">
    <citation type="journal article" date="2012" name="MBio">
        <title>Comparative genome analysis of Trichophyton rubrum and related dermatophytes reveals candidate genes involved in infection.</title>
        <authorList>
            <person name="Martinez D.A."/>
            <person name="Oliver B.G."/>
            <person name="Graeser Y."/>
            <person name="Goldberg J.M."/>
            <person name="Li W."/>
            <person name="Martinez-Rossi N.M."/>
            <person name="Monod M."/>
            <person name="Shelest E."/>
            <person name="Barton R.C."/>
            <person name="Birch E."/>
            <person name="Brakhage A.A."/>
            <person name="Chen Z."/>
            <person name="Gurr S.J."/>
            <person name="Heiman D."/>
            <person name="Heitman J."/>
            <person name="Kosti I."/>
            <person name="Rossi A."/>
            <person name="Saif S."/>
            <person name="Samalova M."/>
            <person name="Saunders C.W."/>
            <person name="Shea T."/>
            <person name="Summerbell R.C."/>
            <person name="Xu J."/>
            <person name="Young S."/>
            <person name="Zeng Q."/>
            <person name="Birren B.W."/>
            <person name="Cuomo C.A."/>
            <person name="White T.C."/>
        </authorList>
    </citation>
    <scope>NUCLEOTIDE SEQUENCE [LARGE SCALE GENOMIC DNA]</scope>
    <source>
        <strain evidence="5">ATCC MYA-4605 / CBS 113480</strain>
    </source>
</reference>
<dbReference type="InterPro" id="IPR001466">
    <property type="entry name" value="Beta-lactam-related"/>
</dbReference>
<dbReference type="OMA" id="NQGYRGI"/>
<dbReference type="GeneID" id="9227859"/>
<dbReference type="Gene3D" id="3.40.710.10">
    <property type="entry name" value="DD-peptidase/beta-lactamase superfamily"/>
    <property type="match status" value="1"/>
</dbReference>
<comment type="similarity">
    <text evidence="1">Belongs to the peptidase S12 family.</text>
</comment>
<keyword evidence="5" id="KW-1185">Reference proteome</keyword>
<dbReference type="EMBL" id="DS995708">
    <property type="protein sequence ID" value="EEQ35612.1"/>
    <property type="molecule type" value="Genomic_DNA"/>
</dbReference>
<dbReference type="Pfam" id="PF00144">
    <property type="entry name" value="Beta-lactamase"/>
    <property type="match status" value="1"/>
</dbReference>
<dbReference type="Proteomes" id="UP000002035">
    <property type="component" value="Unassembled WGS sequence"/>
</dbReference>
<dbReference type="OrthoDB" id="4171070at2759"/>
<sequence>MALQANTELLRSPQLSDYIKKLIDSRQIPGISIALVQDGTIASAAFGKSCINPSANLTPDTLVGVGSAGKSLTATAVALLVRDNENYPQVQFDSAMSSLLPDDFVMCGDNHKDVTVEDILTHQTGIPGASVLNIPGRHDFSVLGPNAKQPDDPRSVTRNLRNLSTVAPNRTDFVYSNMMYIVASYLVEYITGMSFSDFLEKHIFQPLGMDSTSLQPERAQAKAAGKGISTSYIRDKRTNKLREAPYADHPEFQGAGQIITTTNDYAKWVKAMINREGPITEDVYDALTESRVQEVLWDDADSENPTFYCLGWQVQDYSGHKIVSHDGGEAGSLCVDFFLPELNFGGFIFSNASHAHSAISMIKYQLIDQIIRKQRHGITSGIGISLHSLFESESQSDSDFDDDYDDDIVSEKDLIRELCPDMAESQPQAQKLSLNAYVGDYWNSGYRGITMENVDGRIFVDCMDRSTGFTLTFKHIKDQTKYIAYVNEIYGSTDFPIKAEFVLENNRATRVGLQLEPRMEEYIWFERRQF</sequence>
<evidence type="ECO:0000256" key="1">
    <source>
        <dbReference type="ARBA" id="ARBA00038215"/>
    </source>
</evidence>
<dbReference type="Pfam" id="PF11954">
    <property type="entry name" value="DUF3471"/>
    <property type="match status" value="1"/>
</dbReference>